<name>A0AAN6XF11_9PEZI</name>
<evidence type="ECO:0000313" key="1">
    <source>
        <dbReference type="EMBL" id="KAK4198215.1"/>
    </source>
</evidence>
<dbReference type="EMBL" id="MU863949">
    <property type="protein sequence ID" value="KAK4198215.1"/>
    <property type="molecule type" value="Genomic_DNA"/>
</dbReference>
<evidence type="ECO:0000313" key="2">
    <source>
        <dbReference type="Proteomes" id="UP001303160"/>
    </source>
</evidence>
<keyword evidence="2" id="KW-1185">Reference proteome</keyword>
<reference evidence="1" key="1">
    <citation type="journal article" date="2023" name="Mol. Phylogenet. Evol.">
        <title>Genome-scale phylogeny and comparative genomics of the fungal order Sordariales.</title>
        <authorList>
            <person name="Hensen N."/>
            <person name="Bonometti L."/>
            <person name="Westerberg I."/>
            <person name="Brannstrom I.O."/>
            <person name="Guillou S."/>
            <person name="Cros-Aarteil S."/>
            <person name="Calhoun S."/>
            <person name="Haridas S."/>
            <person name="Kuo A."/>
            <person name="Mondo S."/>
            <person name="Pangilinan J."/>
            <person name="Riley R."/>
            <person name="LaButti K."/>
            <person name="Andreopoulos B."/>
            <person name="Lipzen A."/>
            <person name="Chen C."/>
            <person name="Yan M."/>
            <person name="Daum C."/>
            <person name="Ng V."/>
            <person name="Clum A."/>
            <person name="Steindorff A."/>
            <person name="Ohm R.A."/>
            <person name="Martin F."/>
            <person name="Silar P."/>
            <person name="Natvig D.O."/>
            <person name="Lalanne C."/>
            <person name="Gautier V."/>
            <person name="Ament-Velasquez S.L."/>
            <person name="Kruys A."/>
            <person name="Hutchinson M.I."/>
            <person name="Powell A.J."/>
            <person name="Barry K."/>
            <person name="Miller A.N."/>
            <person name="Grigoriev I.V."/>
            <person name="Debuchy R."/>
            <person name="Gladieux P."/>
            <person name="Hiltunen Thoren M."/>
            <person name="Johannesson H."/>
        </authorList>
    </citation>
    <scope>NUCLEOTIDE SEQUENCE</scope>
    <source>
        <strain evidence="1">CBS 315.58</strain>
    </source>
</reference>
<sequence>MPPSKYRIIIKNQSGRHQDCSLFSGSPGPTNTSTTTFNTVLSSNASYPNSQVEFEIDARNYAVVGISRGTPGPGIKTHFNSRDVVVRSTRPNGTPIPGTTLSLIVSSNDPPSFTKGPPPETNDPGTFEIVTSPNFTQDEAVTGNWLIGIGFDAGDGVKAATAWTPVPNADYIIIPQRIFYLALGKYTVGDIVDLSRTKSIMFNLDSYLYKGVIAIISDKKGRLTIEK</sequence>
<gene>
    <name evidence="1" type="ORF">QBC40DRAFT_256233</name>
</gene>
<reference evidence="1" key="2">
    <citation type="submission" date="2023-05" db="EMBL/GenBank/DDBJ databases">
        <authorList>
            <consortium name="Lawrence Berkeley National Laboratory"/>
            <person name="Steindorff A."/>
            <person name="Hensen N."/>
            <person name="Bonometti L."/>
            <person name="Westerberg I."/>
            <person name="Brannstrom I.O."/>
            <person name="Guillou S."/>
            <person name="Cros-Aarteil S."/>
            <person name="Calhoun S."/>
            <person name="Haridas S."/>
            <person name="Kuo A."/>
            <person name="Mondo S."/>
            <person name="Pangilinan J."/>
            <person name="Riley R."/>
            <person name="Labutti K."/>
            <person name="Andreopoulos B."/>
            <person name="Lipzen A."/>
            <person name="Chen C."/>
            <person name="Yanf M."/>
            <person name="Daum C."/>
            <person name="Ng V."/>
            <person name="Clum A."/>
            <person name="Ohm R."/>
            <person name="Martin F."/>
            <person name="Silar P."/>
            <person name="Natvig D."/>
            <person name="Lalanne C."/>
            <person name="Gautier V."/>
            <person name="Ament-Velasquez S.L."/>
            <person name="Kruys A."/>
            <person name="Hutchinson M.I."/>
            <person name="Powell A.J."/>
            <person name="Barry K."/>
            <person name="Miller A.N."/>
            <person name="Grigoriev I.V."/>
            <person name="Debuchy R."/>
            <person name="Gladieux P."/>
            <person name="Thoren M.H."/>
            <person name="Johannesson H."/>
        </authorList>
    </citation>
    <scope>NUCLEOTIDE SEQUENCE</scope>
    <source>
        <strain evidence="1">CBS 315.58</strain>
    </source>
</reference>
<comment type="caution">
    <text evidence="1">The sequence shown here is derived from an EMBL/GenBank/DDBJ whole genome shotgun (WGS) entry which is preliminary data.</text>
</comment>
<proteinExistence type="predicted"/>
<organism evidence="1 2">
    <name type="scientific">Triangularia verruculosa</name>
    <dbReference type="NCBI Taxonomy" id="2587418"/>
    <lineage>
        <taxon>Eukaryota</taxon>
        <taxon>Fungi</taxon>
        <taxon>Dikarya</taxon>
        <taxon>Ascomycota</taxon>
        <taxon>Pezizomycotina</taxon>
        <taxon>Sordariomycetes</taxon>
        <taxon>Sordariomycetidae</taxon>
        <taxon>Sordariales</taxon>
        <taxon>Podosporaceae</taxon>
        <taxon>Triangularia</taxon>
    </lineage>
</organism>
<dbReference type="Proteomes" id="UP001303160">
    <property type="component" value="Unassembled WGS sequence"/>
</dbReference>
<dbReference type="AlphaFoldDB" id="A0AAN6XF11"/>
<accession>A0AAN6XF11</accession>
<protein>
    <submittedName>
        <fullName evidence="1">Uncharacterized protein</fullName>
    </submittedName>
</protein>